<dbReference type="AlphaFoldDB" id="A0A4C1Z0J9"/>
<evidence type="ECO:0000313" key="2">
    <source>
        <dbReference type="Proteomes" id="UP000299102"/>
    </source>
</evidence>
<reference evidence="1 2" key="1">
    <citation type="journal article" date="2019" name="Commun. Biol.">
        <title>The bagworm genome reveals a unique fibroin gene that provides high tensile strength.</title>
        <authorList>
            <person name="Kono N."/>
            <person name="Nakamura H."/>
            <person name="Ohtoshi R."/>
            <person name="Tomita M."/>
            <person name="Numata K."/>
            <person name="Arakawa K."/>
        </authorList>
    </citation>
    <scope>NUCLEOTIDE SEQUENCE [LARGE SCALE GENOMIC DNA]</scope>
</reference>
<sequence>MWHPRHDFFKVRSFSNERSAAVCCSTRDACIVLIMHPPRDRMLCTKRAYQPPAESWRKTLQARAYALIGPRLHPHTVWGDVKPERGAEFELVACLATRHRVAATRGVAFAI</sequence>
<dbReference type="EMBL" id="BGZK01001447">
    <property type="protein sequence ID" value="GBP80125.1"/>
    <property type="molecule type" value="Genomic_DNA"/>
</dbReference>
<dbReference type="Proteomes" id="UP000299102">
    <property type="component" value="Unassembled WGS sequence"/>
</dbReference>
<comment type="caution">
    <text evidence="1">The sequence shown here is derived from an EMBL/GenBank/DDBJ whole genome shotgun (WGS) entry which is preliminary data.</text>
</comment>
<evidence type="ECO:0000313" key="1">
    <source>
        <dbReference type="EMBL" id="GBP80125.1"/>
    </source>
</evidence>
<protein>
    <submittedName>
        <fullName evidence="1">Uncharacterized protein</fullName>
    </submittedName>
</protein>
<proteinExistence type="predicted"/>
<accession>A0A4C1Z0J9</accession>
<name>A0A4C1Z0J9_EUMVA</name>
<gene>
    <name evidence="1" type="ORF">EVAR_55994_1</name>
</gene>
<organism evidence="1 2">
    <name type="scientific">Eumeta variegata</name>
    <name type="common">Bagworm moth</name>
    <name type="synonym">Eumeta japonica</name>
    <dbReference type="NCBI Taxonomy" id="151549"/>
    <lineage>
        <taxon>Eukaryota</taxon>
        <taxon>Metazoa</taxon>
        <taxon>Ecdysozoa</taxon>
        <taxon>Arthropoda</taxon>
        <taxon>Hexapoda</taxon>
        <taxon>Insecta</taxon>
        <taxon>Pterygota</taxon>
        <taxon>Neoptera</taxon>
        <taxon>Endopterygota</taxon>
        <taxon>Lepidoptera</taxon>
        <taxon>Glossata</taxon>
        <taxon>Ditrysia</taxon>
        <taxon>Tineoidea</taxon>
        <taxon>Psychidae</taxon>
        <taxon>Oiketicinae</taxon>
        <taxon>Eumeta</taxon>
    </lineage>
</organism>
<keyword evidence="2" id="KW-1185">Reference proteome</keyword>